<evidence type="ECO:0000256" key="3">
    <source>
        <dbReference type="PROSITE-ProRule" id="PRU00121"/>
    </source>
</evidence>
<keyword evidence="7" id="KW-1185">Reference proteome</keyword>
<dbReference type="AlphaFoldDB" id="A0A3S1A151"/>
<evidence type="ECO:0000313" key="6">
    <source>
        <dbReference type="EMBL" id="RUS91727.1"/>
    </source>
</evidence>
<keyword evidence="1 3" id="KW-0420">Kringle</keyword>
<evidence type="ECO:0000256" key="4">
    <source>
        <dbReference type="SAM" id="SignalP"/>
    </source>
</evidence>
<dbReference type="EMBL" id="RQTK01000007">
    <property type="protein sequence ID" value="RUS91727.1"/>
    <property type="molecule type" value="Genomic_DNA"/>
</dbReference>
<dbReference type="OrthoDB" id="10487697at2759"/>
<name>A0A3S1A151_ELYCH</name>
<keyword evidence="4" id="KW-0732">Signal</keyword>
<evidence type="ECO:0000256" key="1">
    <source>
        <dbReference type="ARBA" id="ARBA00022572"/>
    </source>
</evidence>
<gene>
    <name evidence="6" type="ORF">EGW08_000553</name>
</gene>
<sequence length="302" mass="33507">MPVKSKSALLPRLALACLVCMISLDFARWATADIRPVWFVPLHAQRMHHTGGCPEQRVDSEAACAMLCFLQPWCRVYVVGPCDQGGPAPCRCVVCQMDPVVDISVVEQRSSGRIAMPKRLVDGCDKEVTWHSVNSSCKTPIYNIQSSLGAQPILALRLHGVTFEDGSVRVAASPVCPPNFSPRGAVHCYTNEGVWHNQASLACYPLLCYQTHEGTRLYAGSLSVTVGGKPCWAWQDDGVVVNKYKDKPFMYDSYSNAKAKNYCRSFPAQRDDLIWCYNANFDPEGDMIEWQPCDVPACDTVY</sequence>
<protein>
    <recommendedName>
        <fullName evidence="5">Kringle domain-containing protein</fullName>
    </recommendedName>
</protein>
<dbReference type="SUPFAM" id="SSF57440">
    <property type="entry name" value="Kringle-like"/>
    <property type="match status" value="1"/>
</dbReference>
<keyword evidence="2" id="KW-1015">Disulfide bond</keyword>
<comment type="caution">
    <text evidence="3">Lacks conserved residue(s) required for the propagation of feature annotation.</text>
</comment>
<evidence type="ECO:0000313" key="7">
    <source>
        <dbReference type="Proteomes" id="UP000271974"/>
    </source>
</evidence>
<feature type="signal peptide" evidence="4">
    <location>
        <begin position="1"/>
        <end position="32"/>
    </location>
</feature>
<accession>A0A3S1A151</accession>
<organism evidence="6 7">
    <name type="scientific">Elysia chlorotica</name>
    <name type="common">Eastern emerald elysia</name>
    <name type="synonym">Sea slug</name>
    <dbReference type="NCBI Taxonomy" id="188477"/>
    <lineage>
        <taxon>Eukaryota</taxon>
        <taxon>Metazoa</taxon>
        <taxon>Spiralia</taxon>
        <taxon>Lophotrochozoa</taxon>
        <taxon>Mollusca</taxon>
        <taxon>Gastropoda</taxon>
        <taxon>Heterobranchia</taxon>
        <taxon>Euthyneura</taxon>
        <taxon>Panpulmonata</taxon>
        <taxon>Sacoglossa</taxon>
        <taxon>Placobranchoidea</taxon>
        <taxon>Plakobranchidae</taxon>
        <taxon>Elysia</taxon>
    </lineage>
</organism>
<evidence type="ECO:0000259" key="5">
    <source>
        <dbReference type="PROSITE" id="PS50070"/>
    </source>
</evidence>
<feature type="domain" description="Kringle" evidence="5">
    <location>
        <begin position="218"/>
        <end position="298"/>
    </location>
</feature>
<dbReference type="Gene3D" id="2.40.20.10">
    <property type="entry name" value="Plasminogen Kringle 4"/>
    <property type="match status" value="1"/>
</dbReference>
<dbReference type="PROSITE" id="PS50070">
    <property type="entry name" value="KRINGLE_2"/>
    <property type="match status" value="1"/>
</dbReference>
<feature type="chain" id="PRO_5018635040" description="Kringle domain-containing protein" evidence="4">
    <location>
        <begin position="33"/>
        <end position="302"/>
    </location>
</feature>
<dbReference type="InterPro" id="IPR038178">
    <property type="entry name" value="Kringle_sf"/>
</dbReference>
<evidence type="ECO:0000256" key="2">
    <source>
        <dbReference type="ARBA" id="ARBA00023157"/>
    </source>
</evidence>
<proteinExistence type="predicted"/>
<dbReference type="Proteomes" id="UP000271974">
    <property type="component" value="Unassembled WGS sequence"/>
</dbReference>
<comment type="caution">
    <text evidence="6">The sequence shown here is derived from an EMBL/GenBank/DDBJ whole genome shotgun (WGS) entry which is preliminary data.</text>
</comment>
<dbReference type="InterPro" id="IPR000001">
    <property type="entry name" value="Kringle"/>
</dbReference>
<dbReference type="SMART" id="SM00130">
    <property type="entry name" value="KR"/>
    <property type="match status" value="1"/>
</dbReference>
<dbReference type="InterPro" id="IPR013806">
    <property type="entry name" value="Kringle-like"/>
</dbReference>
<reference evidence="6 7" key="1">
    <citation type="submission" date="2019-01" db="EMBL/GenBank/DDBJ databases">
        <title>A draft genome assembly of the solar-powered sea slug Elysia chlorotica.</title>
        <authorList>
            <person name="Cai H."/>
            <person name="Li Q."/>
            <person name="Fang X."/>
            <person name="Li J."/>
            <person name="Curtis N.E."/>
            <person name="Altenburger A."/>
            <person name="Shibata T."/>
            <person name="Feng M."/>
            <person name="Maeda T."/>
            <person name="Schwartz J.A."/>
            <person name="Shigenobu S."/>
            <person name="Lundholm N."/>
            <person name="Nishiyama T."/>
            <person name="Yang H."/>
            <person name="Hasebe M."/>
            <person name="Li S."/>
            <person name="Pierce S.K."/>
            <person name="Wang J."/>
        </authorList>
    </citation>
    <scope>NUCLEOTIDE SEQUENCE [LARGE SCALE GENOMIC DNA]</scope>
    <source>
        <strain evidence="6">EC2010</strain>
        <tissue evidence="6">Whole organism of an adult</tissue>
    </source>
</reference>